<evidence type="ECO:0000259" key="8">
    <source>
        <dbReference type="Pfam" id="PF01061"/>
    </source>
</evidence>
<dbReference type="Pfam" id="PF01061">
    <property type="entry name" value="ABC2_membrane"/>
    <property type="match status" value="1"/>
</dbReference>
<evidence type="ECO:0000256" key="7">
    <source>
        <dbReference type="SAM" id="Phobius"/>
    </source>
</evidence>
<keyword evidence="5 7" id="KW-0472">Membrane</keyword>
<evidence type="ECO:0000313" key="9">
    <source>
        <dbReference type="EMBL" id="PAU67853.1"/>
    </source>
</evidence>
<feature type="transmembrane region" description="Helical" evidence="7">
    <location>
        <begin position="111"/>
        <end position="128"/>
    </location>
</feature>
<evidence type="ECO:0000256" key="5">
    <source>
        <dbReference type="ARBA" id="ARBA00023136"/>
    </source>
</evidence>
<dbReference type="InterPro" id="IPR050352">
    <property type="entry name" value="ABCG_transporters"/>
</dbReference>
<dbReference type="GO" id="GO:0016020">
    <property type="term" value="C:membrane"/>
    <property type="evidence" value="ECO:0007669"/>
    <property type="project" value="UniProtKB-SubCell"/>
</dbReference>
<feature type="domain" description="ABC-2 type transporter transmembrane" evidence="8">
    <location>
        <begin position="7"/>
        <end position="218"/>
    </location>
</feature>
<dbReference type="EMBL" id="MVOG01000033">
    <property type="protein sequence ID" value="PAU67853.1"/>
    <property type="molecule type" value="Genomic_DNA"/>
</dbReference>
<dbReference type="PANTHER" id="PTHR48041:SF139">
    <property type="entry name" value="PROTEIN SCARLET"/>
    <property type="match status" value="1"/>
</dbReference>
<keyword evidence="10" id="KW-1185">Reference proteome</keyword>
<gene>
    <name evidence="9" type="ORF">B1400_1536</name>
</gene>
<keyword evidence="2" id="KW-0813">Transport</keyword>
<dbReference type="OrthoDB" id="3227969at2"/>
<dbReference type="Proteomes" id="UP000217986">
    <property type="component" value="Unassembled WGS sequence"/>
</dbReference>
<accession>A0A2A2EFM4</accession>
<evidence type="ECO:0000256" key="1">
    <source>
        <dbReference type="ARBA" id="ARBA00004141"/>
    </source>
</evidence>
<dbReference type="PANTHER" id="PTHR48041">
    <property type="entry name" value="ABC TRANSPORTER G FAMILY MEMBER 28"/>
    <property type="match status" value="1"/>
</dbReference>
<proteinExistence type="predicted"/>
<sequence>MKMVLRQFANCLDVAFKLLFRGGKSLVIMMMFPIAGVAIVIAVAGDNVFHLQTATKSVAFLLMCTCIWGGLFNSVQVVVKQRTVLQADLAAGLYPVAFTLANAIVQFLLCAFQSAVLCLCFPGIALVYDARPPSGGALIGGSGGVYWEYYITFLLLFYASDALGMVISTLMKSAETATSVTPYILIVELVFCGMLFELKGLLNKISYGMISRWGMEALGTTSDLNCLPLKDPSEQDANSSSGGATGGGTQANVAPTDAAADPSASPSPSTSGDASLPTDNPSASASGGADGDDPSALGDAAGAANPDAAAAADPSALTAAKPKLPDDLSYCPSGMKDEMLDGGGFKYSDDYLYNDWHIAKAWIILGCSALALFVIADLLVHRFKNTNNLGRE</sequence>
<keyword evidence="4 7" id="KW-1133">Transmembrane helix</keyword>
<feature type="transmembrane region" description="Helical" evidence="7">
    <location>
        <begin position="149"/>
        <end position="171"/>
    </location>
</feature>
<evidence type="ECO:0000256" key="3">
    <source>
        <dbReference type="ARBA" id="ARBA00022692"/>
    </source>
</evidence>
<comment type="caution">
    <text evidence="9">The sequence shown here is derived from an EMBL/GenBank/DDBJ whole genome shotgun (WGS) entry which is preliminary data.</text>
</comment>
<dbReference type="RefSeq" id="WP_095613855.1">
    <property type="nucleotide sequence ID" value="NZ_MVOG01000033.1"/>
</dbReference>
<feature type="compositionally biased region" description="Low complexity" evidence="6">
    <location>
        <begin position="250"/>
        <end position="287"/>
    </location>
</feature>
<feature type="transmembrane region" description="Helical" evidence="7">
    <location>
        <begin position="26"/>
        <end position="45"/>
    </location>
</feature>
<name>A0A2A2EFM4_9BIFI</name>
<feature type="transmembrane region" description="Helical" evidence="7">
    <location>
        <begin position="361"/>
        <end position="380"/>
    </location>
</feature>
<feature type="compositionally biased region" description="Low complexity" evidence="6">
    <location>
        <begin position="294"/>
        <end position="309"/>
    </location>
</feature>
<dbReference type="InterPro" id="IPR013525">
    <property type="entry name" value="ABC2_TM"/>
</dbReference>
<evidence type="ECO:0000313" key="10">
    <source>
        <dbReference type="Proteomes" id="UP000217986"/>
    </source>
</evidence>
<keyword evidence="3 7" id="KW-0812">Transmembrane</keyword>
<evidence type="ECO:0000256" key="6">
    <source>
        <dbReference type="SAM" id="MobiDB-lite"/>
    </source>
</evidence>
<protein>
    <submittedName>
        <fullName evidence="9">ABC transporter permease</fullName>
    </submittedName>
</protein>
<evidence type="ECO:0000256" key="2">
    <source>
        <dbReference type="ARBA" id="ARBA00022448"/>
    </source>
</evidence>
<dbReference type="GO" id="GO:0140359">
    <property type="term" value="F:ABC-type transporter activity"/>
    <property type="evidence" value="ECO:0007669"/>
    <property type="project" value="InterPro"/>
</dbReference>
<feature type="transmembrane region" description="Helical" evidence="7">
    <location>
        <begin position="57"/>
        <end position="75"/>
    </location>
</feature>
<organism evidence="9 10">
    <name type="scientific">Bifidobacterium italicum</name>
    <dbReference type="NCBI Taxonomy" id="1960968"/>
    <lineage>
        <taxon>Bacteria</taxon>
        <taxon>Bacillati</taxon>
        <taxon>Actinomycetota</taxon>
        <taxon>Actinomycetes</taxon>
        <taxon>Bifidobacteriales</taxon>
        <taxon>Bifidobacteriaceae</taxon>
        <taxon>Bifidobacterium</taxon>
    </lineage>
</organism>
<feature type="region of interest" description="Disordered" evidence="6">
    <location>
        <begin position="226"/>
        <end position="309"/>
    </location>
</feature>
<reference evidence="9 10" key="1">
    <citation type="journal article" date="2017" name="ISME J.">
        <title>Unveiling bifidobacterial biogeography across the mammalian branch of the tree of life.</title>
        <authorList>
            <person name="Milani C."/>
            <person name="Mangifesta M."/>
            <person name="Mancabelli L."/>
            <person name="Lugli G.A."/>
            <person name="James K."/>
            <person name="Duranti S."/>
            <person name="Turroni F."/>
            <person name="Ferrario C."/>
            <person name="Ossiprandi M.C."/>
            <person name="van Sinderen D."/>
            <person name="Ventura M."/>
        </authorList>
    </citation>
    <scope>NUCLEOTIDE SEQUENCE [LARGE SCALE GENOMIC DNA]</scope>
    <source>
        <strain evidence="9 10">70</strain>
    </source>
</reference>
<evidence type="ECO:0000256" key="4">
    <source>
        <dbReference type="ARBA" id="ARBA00022989"/>
    </source>
</evidence>
<feature type="transmembrane region" description="Helical" evidence="7">
    <location>
        <begin position="183"/>
        <end position="202"/>
    </location>
</feature>
<comment type="subcellular location">
    <subcellularLocation>
        <location evidence="1">Membrane</location>
        <topology evidence="1">Multi-pass membrane protein</topology>
    </subcellularLocation>
</comment>
<dbReference type="AlphaFoldDB" id="A0A2A2EFM4"/>